<comment type="caution">
    <text evidence="2">The sequence shown here is derived from an EMBL/GenBank/DDBJ whole genome shotgun (WGS) entry which is preliminary data.</text>
</comment>
<dbReference type="InterPro" id="IPR032466">
    <property type="entry name" value="Metal_Hydrolase"/>
</dbReference>
<dbReference type="PANTHER" id="PTHR43668">
    <property type="entry name" value="ALLANTOINASE"/>
    <property type="match status" value="1"/>
</dbReference>
<dbReference type="SUPFAM" id="SSF51338">
    <property type="entry name" value="Composite domain of metallo-dependent hydrolases"/>
    <property type="match status" value="1"/>
</dbReference>
<gene>
    <name evidence="2" type="ORF">ACFPRA_08665</name>
</gene>
<organism evidence="2 3">
    <name type="scientific">Sporosarcina soli</name>
    <dbReference type="NCBI Taxonomy" id="334736"/>
    <lineage>
        <taxon>Bacteria</taxon>
        <taxon>Bacillati</taxon>
        <taxon>Bacillota</taxon>
        <taxon>Bacilli</taxon>
        <taxon>Bacillales</taxon>
        <taxon>Caryophanaceae</taxon>
        <taxon>Sporosarcina</taxon>
    </lineage>
</organism>
<dbReference type="InterPro" id="IPR006680">
    <property type="entry name" value="Amidohydro-rel"/>
</dbReference>
<dbReference type="InterPro" id="IPR011059">
    <property type="entry name" value="Metal-dep_hydrolase_composite"/>
</dbReference>
<reference evidence="3" key="1">
    <citation type="journal article" date="2019" name="Int. J. Syst. Evol. Microbiol.">
        <title>The Global Catalogue of Microorganisms (GCM) 10K type strain sequencing project: providing services to taxonomists for standard genome sequencing and annotation.</title>
        <authorList>
            <consortium name="The Broad Institute Genomics Platform"/>
            <consortium name="The Broad Institute Genome Sequencing Center for Infectious Disease"/>
            <person name="Wu L."/>
            <person name="Ma J."/>
        </authorList>
    </citation>
    <scope>NUCLEOTIDE SEQUENCE [LARGE SCALE GENOMIC DNA]</scope>
    <source>
        <strain evidence="3">CGMCC 4.1434</strain>
    </source>
</reference>
<evidence type="ECO:0000313" key="3">
    <source>
        <dbReference type="Proteomes" id="UP001596109"/>
    </source>
</evidence>
<name>A0ABW0THU1_9BACL</name>
<evidence type="ECO:0000313" key="2">
    <source>
        <dbReference type="EMBL" id="MFC5588957.1"/>
    </source>
</evidence>
<dbReference type="Proteomes" id="UP001596109">
    <property type="component" value="Unassembled WGS sequence"/>
</dbReference>
<dbReference type="PANTHER" id="PTHR43668:SF2">
    <property type="entry name" value="ALLANTOINASE"/>
    <property type="match status" value="1"/>
</dbReference>
<feature type="domain" description="Amidohydrolase-related" evidence="1">
    <location>
        <begin position="50"/>
        <end position="428"/>
    </location>
</feature>
<dbReference type="EMBL" id="JBHSNO010000005">
    <property type="protein sequence ID" value="MFC5588957.1"/>
    <property type="molecule type" value="Genomic_DNA"/>
</dbReference>
<accession>A0ABW0THU1</accession>
<proteinExistence type="predicted"/>
<dbReference type="SUPFAM" id="SSF51556">
    <property type="entry name" value="Metallo-dependent hydrolases"/>
    <property type="match status" value="1"/>
</dbReference>
<keyword evidence="3" id="KW-1185">Reference proteome</keyword>
<dbReference type="InterPro" id="IPR050138">
    <property type="entry name" value="DHOase/Allantoinase_Hydrolase"/>
</dbReference>
<sequence length="454" mass="49973">MLTSKTIKGNIVLPEKVLFNAYLTVKDGKIISISEEKPSEFELVDMTGQYIFPGVIDAHVHCFSSLDEGFTNATCSAAAGGVTTIVEMPYDADKLICTQRLFEEKKERLKQEAVVDVAMLATIAPHDGLDQIALLADSGACGFKISLFNTDSVRFPKVDEGELYEAFKEVRKTGRPVTVHAETDAIVRKFIQKYENEGLNNPIAHCQSRPKVAESTAALTILELAHATDTKVHLHHSTFPRVFNLVEAYQQEGTDATAETCTHYLVLNENDMERLKAKGKINPPLRSEADMHALWDLLASGKIDMVTSDHAPWPIHLKSDANIFKNSSGAPGVEVLFPILFSEGVAKGRISILQLAKVLAENPANRFGLGHRKGKLAVGYDADFIIVDPTEVSILDEEKMHSNAGWSPYNGMEVRGKVKRTYVRGKEVYNGQVVGEKGDGTFIPAVYEKKVLAE</sequence>
<dbReference type="Gene3D" id="3.20.20.140">
    <property type="entry name" value="Metal-dependent hydrolases"/>
    <property type="match status" value="1"/>
</dbReference>
<protein>
    <submittedName>
        <fullName evidence="2">Dihydroorotase family protein</fullName>
    </submittedName>
</protein>
<evidence type="ECO:0000259" key="1">
    <source>
        <dbReference type="Pfam" id="PF01979"/>
    </source>
</evidence>
<dbReference type="RefSeq" id="WP_381432782.1">
    <property type="nucleotide sequence ID" value="NZ_JBHSNO010000005.1"/>
</dbReference>
<dbReference type="Gene3D" id="2.30.40.10">
    <property type="entry name" value="Urease, subunit C, domain 1"/>
    <property type="match status" value="1"/>
</dbReference>
<dbReference type="Pfam" id="PF01979">
    <property type="entry name" value="Amidohydro_1"/>
    <property type="match status" value="1"/>
</dbReference>